<keyword evidence="8 10" id="KW-0807">Transducer</keyword>
<dbReference type="PATRIC" id="fig|61647.15.peg.3137"/>
<dbReference type="PROSITE" id="PS50885">
    <property type="entry name" value="HAMP"/>
    <property type="match status" value="1"/>
</dbReference>
<evidence type="ECO:0000256" key="9">
    <source>
        <dbReference type="ARBA" id="ARBA00029447"/>
    </source>
</evidence>
<name>A0A0J5LB70_PLUGE</name>
<dbReference type="CDD" id="cd11386">
    <property type="entry name" value="MCP_signal"/>
    <property type="match status" value="1"/>
</dbReference>
<dbReference type="eggNOG" id="COG0840">
    <property type="taxonomic scope" value="Bacteria"/>
</dbReference>
<dbReference type="PANTHER" id="PTHR43531">
    <property type="entry name" value="PROTEIN ICFG"/>
    <property type="match status" value="1"/>
</dbReference>
<evidence type="ECO:0000256" key="7">
    <source>
        <dbReference type="ARBA" id="ARBA00023136"/>
    </source>
</evidence>
<dbReference type="Proteomes" id="UP000036196">
    <property type="component" value="Unassembled WGS sequence"/>
</dbReference>
<dbReference type="Pfam" id="PF02743">
    <property type="entry name" value="dCache_1"/>
    <property type="match status" value="1"/>
</dbReference>
<dbReference type="PANTHER" id="PTHR43531:SF14">
    <property type="entry name" value="METHYL-ACCEPTING CHEMOTAXIS PROTEIN I-RELATED"/>
    <property type="match status" value="1"/>
</dbReference>
<dbReference type="InterPro" id="IPR004089">
    <property type="entry name" value="MCPsignal_dom"/>
</dbReference>
<dbReference type="Gene3D" id="1.10.287.950">
    <property type="entry name" value="Methyl-accepting chemotaxis protein"/>
    <property type="match status" value="1"/>
</dbReference>
<keyword evidence="2" id="KW-1003">Cell membrane</keyword>
<dbReference type="FunFam" id="1.10.287.950:FF:000001">
    <property type="entry name" value="Methyl-accepting chemotaxis sensory transducer"/>
    <property type="match status" value="1"/>
</dbReference>
<dbReference type="GO" id="GO:0004888">
    <property type="term" value="F:transmembrane signaling receptor activity"/>
    <property type="evidence" value="ECO:0007669"/>
    <property type="project" value="TreeGrafter"/>
</dbReference>
<organism evidence="14 15">
    <name type="scientific">Pluralibacter gergoviae</name>
    <name type="common">Enterobacter gergoviae</name>
    <dbReference type="NCBI Taxonomy" id="61647"/>
    <lineage>
        <taxon>Bacteria</taxon>
        <taxon>Pseudomonadati</taxon>
        <taxon>Pseudomonadota</taxon>
        <taxon>Gammaproteobacteria</taxon>
        <taxon>Enterobacterales</taxon>
        <taxon>Enterobacteriaceae</taxon>
        <taxon>Pluralibacter</taxon>
    </lineage>
</organism>
<keyword evidence="15" id="KW-1185">Reference proteome</keyword>
<dbReference type="GO" id="GO:0007165">
    <property type="term" value="P:signal transduction"/>
    <property type="evidence" value="ECO:0007669"/>
    <property type="project" value="UniProtKB-KW"/>
</dbReference>
<evidence type="ECO:0000256" key="4">
    <source>
        <dbReference type="ARBA" id="ARBA00022500"/>
    </source>
</evidence>
<dbReference type="SUPFAM" id="SSF58104">
    <property type="entry name" value="Methyl-accepting chemotaxis protein (MCP) signaling domain"/>
    <property type="match status" value="1"/>
</dbReference>
<dbReference type="GO" id="GO:0005886">
    <property type="term" value="C:plasma membrane"/>
    <property type="evidence" value="ECO:0007669"/>
    <property type="project" value="UniProtKB-SubCell"/>
</dbReference>
<accession>A0A0J5LB70</accession>
<evidence type="ECO:0000259" key="13">
    <source>
        <dbReference type="PROSITE" id="PS50885"/>
    </source>
</evidence>
<feature type="domain" description="Methyl-accepting transducer" evidence="12">
    <location>
        <begin position="388"/>
        <end position="617"/>
    </location>
</feature>
<evidence type="ECO:0000313" key="14">
    <source>
        <dbReference type="EMBL" id="KMK15785.1"/>
    </source>
</evidence>
<dbReference type="CDD" id="cd18774">
    <property type="entry name" value="PDC2_HK_sensor"/>
    <property type="match status" value="1"/>
</dbReference>
<dbReference type="EMBL" id="LDZF01000003">
    <property type="protein sequence ID" value="KMK15785.1"/>
    <property type="molecule type" value="Genomic_DNA"/>
</dbReference>
<sequence>MLLRSSQARISLLLAGFVVLLMVVTFIVIRLFIAPQITATELKNIQTTVRLESGSITDQMNRVVAQQRAITELVPTLQSDAIDAQLPLLVNQYKDLNVFGGGIWPLPGQRDPQRERFSTFYARNAAGDLQLNTVWNQPDSLKYWEQPWYKAGMSAGAGQCAWAQAYQDAASPQPRTNCAMPIIKDGKPWGVATIDVTLGFFNQLAHKMSKAVEGTVMIVEKDGKIIGNGSRVQEEAPLTNLSRFNLPAAAPLLALLQTGERRDYAGHYDGQDGSHSLFVHAIAGSPWYLAVDIPDALLARQSNAILTKLIVAQAILGLLIMLIVIAIVRNIFRNVALLNRNIAALSGGGADLTQRLAASKNPEFNAIINNFNTFIAFLQSLMTQVGSSATQIATASGQIASGNNDLSSRTESQAASIVETAASMEEITSTVRQNADNARQATLLAGEASQAAQQSNQVVGEVMSTMEAITGASARVAEIISVIDGIAFQTNILALNAAVEAARAGEHGRGFAVVAGEVRSLAQRCAQSAQEIKKLIDESASSVGQGSEQVRRAGATMTVLREKVDNVSVLITEISTSGDEQRRGIDQVNIAINQLDSTTQQNAALVEEVAAAAHSMERQARELEKVIGSFRL</sequence>
<feature type="transmembrane region" description="Helical" evidence="11">
    <location>
        <begin position="310"/>
        <end position="332"/>
    </location>
</feature>
<dbReference type="RefSeq" id="WP_048278248.1">
    <property type="nucleotide sequence ID" value="NZ_LDZF01000003.1"/>
</dbReference>
<feature type="domain" description="HAMP" evidence="13">
    <location>
        <begin position="329"/>
        <end position="383"/>
    </location>
</feature>
<evidence type="ECO:0000256" key="1">
    <source>
        <dbReference type="ARBA" id="ARBA00004429"/>
    </source>
</evidence>
<comment type="similarity">
    <text evidence="9">Belongs to the methyl-accepting chemotaxis (MCP) protein family.</text>
</comment>
<dbReference type="Gene3D" id="3.30.450.20">
    <property type="entry name" value="PAS domain"/>
    <property type="match status" value="1"/>
</dbReference>
<dbReference type="PROSITE" id="PS50111">
    <property type="entry name" value="CHEMOTAXIS_TRANSDUC_2"/>
    <property type="match status" value="1"/>
</dbReference>
<keyword evidence="3" id="KW-0488">Methylation</keyword>
<dbReference type="SMART" id="SM00283">
    <property type="entry name" value="MA"/>
    <property type="match status" value="1"/>
</dbReference>
<feature type="transmembrane region" description="Helical" evidence="11">
    <location>
        <begin position="12"/>
        <end position="33"/>
    </location>
</feature>
<comment type="subcellular location">
    <subcellularLocation>
        <location evidence="1">Cell inner membrane</location>
        <topology evidence="1">Multi-pass membrane protein</topology>
    </subcellularLocation>
</comment>
<keyword evidence="6 11" id="KW-1133">Transmembrane helix</keyword>
<proteinExistence type="inferred from homology"/>
<dbReference type="AlphaFoldDB" id="A0A0J5LB70"/>
<dbReference type="STRING" id="61647.LG71_18840"/>
<protein>
    <submittedName>
        <fullName evidence="14">Chemotaxis protein</fullName>
    </submittedName>
</protein>
<evidence type="ECO:0000256" key="5">
    <source>
        <dbReference type="ARBA" id="ARBA00022692"/>
    </source>
</evidence>
<keyword evidence="4" id="KW-0145">Chemotaxis</keyword>
<comment type="caution">
    <text evidence="14">The sequence shown here is derived from an EMBL/GenBank/DDBJ whole genome shotgun (WGS) entry which is preliminary data.</text>
</comment>
<evidence type="ECO:0000256" key="11">
    <source>
        <dbReference type="SAM" id="Phobius"/>
    </source>
</evidence>
<evidence type="ECO:0000256" key="8">
    <source>
        <dbReference type="ARBA" id="ARBA00023224"/>
    </source>
</evidence>
<keyword evidence="5 11" id="KW-0812">Transmembrane</keyword>
<gene>
    <name evidence="14" type="ORF">ABW06_04025</name>
</gene>
<dbReference type="CDD" id="cd12913">
    <property type="entry name" value="PDC1_MCP_like"/>
    <property type="match status" value="1"/>
</dbReference>
<evidence type="ECO:0000256" key="6">
    <source>
        <dbReference type="ARBA" id="ARBA00022989"/>
    </source>
</evidence>
<dbReference type="Pfam" id="PF00015">
    <property type="entry name" value="MCPsignal"/>
    <property type="match status" value="1"/>
</dbReference>
<dbReference type="InterPro" id="IPR033479">
    <property type="entry name" value="dCache_1"/>
</dbReference>
<evidence type="ECO:0000256" key="2">
    <source>
        <dbReference type="ARBA" id="ARBA00022475"/>
    </source>
</evidence>
<dbReference type="InterPro" id="IPR051310">
    <property type="entry name" value="MCP_chemotaxis"/>
</dbReference>
<reference evidence="14 15" key="1">
    <citation type="submission" date="2015-05" db="EMBL/GenBank/DDBJ databases">
        <title>Genome sequences of Pluralibacter gergoviae.</title>
        <authorList>
            <person name="Greninger A.L."/>
            <person name="Miller S."/>
        </authorList>
    </citation>
    <scope>NUCLEOTIDE SEQUENCE [LARGE SCALE GENOMIC DNA]</scope>
    <source>
        <strain evidence="14 15">JS81F13</strain>
    </source>
</reference>
<dbReference type="InterPro" id="IPR003660">
    <property type="entry name" value="HAMP_dom"/>
</dbReference>
<dbReference type="GO" id="GO:0006935">
    <property type="term" value="P:chemotaxis"/>
    <property type="evidence" value="ECO:0007669"/>
    <property type="project" value="UniProtKB-KW"/>
</dbReference>
<evidence type="ECO:0000259" key="12">
    <source>
        <dbReference type="PROSITE" id="PS50111"/>
    </source>
</evidence>
<evidence type="ECO:0000256" key="10">
    <source>
        <dbReference type="PROSITE-ProRule" id="PRU00284"/>
    </source>
</evidence>
<evidence type="ECO:0000256" key="3">
    <source>
        <dbReference type="ARBA" id="ARBA00022481"/>
    </source>
</evidence>
<evidence type="ECO:0000313" key="15">
    <source>
        <dbReference type="Proteomes" id="UP000036196"/>
    </source>
</evidence>
<keyword evidence="7 11" id="KW-0472">Membrane</keyword>